<dbReference type="EMBL" id="CAJNNW010009065">
    <property type="protein sequence ID" value="CAE8650642.1"/>
    <property type="molecule type" value="Genomic_DNA"/>
</dbReference>
<comment type="caution">
    <text evidence="2">The sequence shown here is derived from an EMBL/GenBank/DDBJ whole genome shotgun (WGS) entry which is preliminary data.</text>
</comment>
<feature type="compositionally biased region" description="Basic and acidic residues" evidence="1">
    <location>
        <begin position="418"/>
        <end position="432"/>
    </location>
</feature>
<accession>A0A813IHJ1</accession>
<feature type="region of interest" description="Disordered" evidence="1">
    <location>
        <begin position="321"/>
        <end position="349"/>
    </location>
</feature>
<organism evidence="2 3">
    <name type="scientific">Polarella glacialis</name>
    <name type="common">Dinoflagellate</name>
    <dbReference type="NCBI Taxonomy" id="89957"/>
    <lineage>
        <taxon>Eukaryota</taxon>
        <taxon>Sar</taxon>
        <taxon>Alveolata</taxon>
        <taxon>Dinophyceae</taxon>
        <taxon>Suessiales</taxon>
        <taxon>Suessiaceae</taxon>
        <taxon>Polarella</taxon>
    </lineage>
</organism>
<feature type="non-terminal residue" evidence="2">
    <location>
        <position position="432"/>
    </location>
</feature>
<dbReference type="AlphaFoldDB" id="A0A813IHJ1"/>
<protein>
    <submittedName>
        <fullName evidence="2">Uncharacterized protein</fullName>
    </submittedName>
</protein>
<name>A0A813IHJ1_POLGL</name>
<evidence type="ECO:0000313" key="2">
    <source>
        <dbReference type="EMBL" id="CAE8650642.1"/>
    </source>
</evidence>
<evidence type="ECO:0000313" key="3">
    <source>
        <dbReference type="Proteomes" id="UP000626109"/>
    </source>
</evidence>
<reference evidence="2" key="1">
    <citation type="submission" date="2021-02" db="EMBL/GenBank/DDBJ databases">
        <authorList>
            <person name="Dougan E. K."/>
            <person name="Rhodes N."/>
            <person name="Thang M."/>
            <person name="Chan C."/>
        </authorList>
    </citation>
    <scope>NUCLEOTIDE SEQUENCE</scope>
</reference>
<feature type="region of interest" description="Disordered" evidence="1">
    <location>
        <begin position="398"/>
        <end position="432"/>
    </location>
</feature>
<feature type="region of interest" description="Disordered" evidence="1">
    <location>
        <begin position="68"/>
        <end position="90"/>
    </location>
</feature>
<evidence type="ECO:0000256" key="1">
    <source>
        <dbReference type="SAM" id="MobiDB-lite"/>
    </source>
</evidence>
<proteinExistence type="predicted"/>
<gene>
    <name evidence="2" type="ORF">PGLA2088_LOCUS8439</name>
</gene>
<feature type="non-terminal residue" evidence="2">
    <location>
        <position position="1"/>
    </location>
</feature>
<sequence length="432" mass="47247">VFMATAADLLDDSSSLPSALRVDKSLRSKRGDGKLEGLGTGPGGSVVRSCLSSSGASVVSPRKASVLRAAGGEAKPGTASSERRPEVKTPASVKRFGAECAVSPREPEALRLSQEPMLEREPQGMWFSLLTIDMSPASQVELDRITSHRWNFNGALELASQGRSICYFVWCLLELQRNVQVEEEGEVLDPKLVEACRTFVNGQCREGKLGEMYQILAHFISNSIVFHEWDVFLKRIFEDPRANQESFMVPHLEQVWARFCRLKAVLESIFDALDSRFCWRHRLPKVGDLVHQHMKRPCSSSLASRPPTICPAICRWRQRSGPRVSCSRGPPPGLPGASKLRAPMGSSASSQSLAQPAAYSNLFSSASANSFVQAGMRGPDGSVAAASNSDAFDRLAAGGRRDDVAKPKSLLLAGQAKLQEEKSARERHERQQ</sequence>
<feature type="region of interest" description="Disordered" evidence="1">
    <location>
        <begin position="27"/>
        <end position="46"/>
    </location>
</feature>
<dbReference type="Proteomes" id="UP000626109">
    <property type="component" value="Unassembled WGS sequence"/>
</dbReference>